<dbReference type="InterPro" id="IPR036691">
    <property type="entry name" value="Endo/exonu/phosph_ase_sf"/>
</dbReference>
<dbReference type="InterPro" id="IPR013320">
    <property type="entry name" value="ConA-like_dom_sf"/>
</dbReference>
<dbReference type="EMBL" id="BMKM01000001">
    <property type="protein sequence ID" value="GGE11190.1"/>
    <property type="molecule type" value="Genomic_DNA"/>
</dbReference>
<feature type="domain" description="Endonuclease/exonuclease/phosphatase" evidence="1">
    <location>
        <begin position="244"/>
        <end position="492"/>
    </location>
</feature>
<dbReference type="PANTHER" id="PTHR41349">
    <property type="match status" value="1"/>
</dbReference>
<dbReference type="GO" id="GO:0004553">
    <property type="term" value="F:hydrolase activity, hydrolyzing O-glycosyl compounds"/>
    <property type="evidence" value="ECO:0007669"/>
    <property type="project" value="UniProtKB-ARBA"/>
</dbReference>
<dbReference type="SUPFAM" id="SSF49899">
    <property type="entry name" value="Concanavalin A-like lectins/glucanases"/>
    <property type="match status" value="1"/>
</dbReference>
<dbReference type="Proteomes" id="UP000614460">
    <property type="component" value="Unassembled WGS sequence"/>
</dbReference>
<dbReference type="PANTHER" id="PTHR41349:SF1">
    <property type="entry name" value="PROTEIN CBG08683"/>
    <property type="match status" value="1"/>
</dbReference>
<dbReference type="InterPro" id="IPR005135">
    <property type="entry name" value="Endo/exonuclease/phosphatase"/>
</dbReference>
<dbReference type="RefSeq" id="WP_182497797.1">
    <property type="nucleotide sequence ID" value="NZ_BMKM01000001.1"/>
</dbReference>
<dbReference type="AlphaFoldDB" id="A0A8H9KWE5"/>
<dbReference type="SUPFAM" id="SSF56219">
    <property type="entry name" value="DNase I-like"/>
    <property type="match status" value="1"/>
</dbReference>
<reference evidence="2" key="2">
    <citation type="submission" date="2020-09" db="EMBL/GenBank/DDBJ databases">
        <authorList>
            <person name="Sun Q."/>
            <person name="Zhou Y."/>
        </authorList>
    </citation>
    <scope>NUCLEOTIDE SEQUENCE</scope>
    <source>
        <strain evidence="2">CGMCC 1.15966</strain>
    </source>
</reference>
<sequence>MRNLFICCFVLVLTLQYNIAVGQTKPIFKEDFDQISSDRLINGLTGKALDLTINAKNRQPIQYQLDKTKWKDSFTISTWVKADADFENYNILNLTVRYSDSTSINWKINKQANHTWAWEVVKADYALDYKPGPNRQQIVQDWNLLTSNYNADKQEIALYYNDLQVAIYSLEGLVPKLGAESVILKVGGEEKGDFGEWETFNGTIDDLIIFDYALSKNDIQNYYSKFRNKRNQTPTHQVDSLRVMTYNIWHGGNETGKSIGYKRIVEIIKESKADVVTMQETYGSGPRIADELGYYFYLRSSNISIMSRYPIEETLPSFKAFNNGNALIQVGNQKIVISSVWLNYPLDYWAEIDKGNKIDLENWKTLQEGNKKIMEGITSSLKPFIENANYPIIMGGDFNSGSHLDWVNSVRDLNAGYVMPFPTSLFLDNLGFKDTYRQVYKNPKKDRGITWTPINPNTHQDRIDYIFVKGNKLRTLDSKVIESHKVRYPSDHAAVVTTFKLLN</sequence>
<dbReference type="Gene3D" id="3.60.10.10">
    <property type="entry name" value="Endonuclease/exonuclease/phosphatase"/>
    <property type="match status" value="1"/>
</dbReference>
<protein>
    <recommendedName>
        <fullName evidence="1">Endonuclease/exonuclease/phosphatase domain-containing protein</fullName>
    </recommendedName>
</protein>
<keyword evidence="3" id="KW-1185">Reference proteome</keyword>
<name>A0A8H9KWE5_9SPHI</name>
<comment type="caution">
    <text evidence="2">The sequence shown here is derived from an EMBL/GenBank/DDBJ whole genome shotgun (WGS) entry which is preliminary data.</text>
</comment>
<dbReference type="GO" id="GO:0005975">
    <property type="term" value="P:carbohydrate metabolic process"/>
    <property type="evidence" value="ECO:0007669"/>
    <property type="project" value="UniProtKB-ARBA"/>
</dbReference>
<dbReference type="Gene3D" id="2.60.120.200">
    <property type="match status" value="1"/>
</dbReference>
<accession>A0A8H9KWE5</accession>
<evidence type="ECO:0000313" key="2">
    <source>
        <dbReference type="EMBL" id="GGE11190.1"/>
    </source>
</evidence>
<dbReference type="Pfam" id="PF13385">
    <property type="entry name" value="Laminin_G_3"/>
    <property type="match status" value="1"/>
</dbReference>
<evidence type="ECO:0000259" key="1">
    <source>
        <dbReference type="Pfam" id="PF03372"/>
    </source>
</evidence>
<proteinExistence type="predicted"/>
<reference evidence="2" key="1">
    <citation type="journal article" date="2014" name="Int. J. Syst. Evol. Microbiol.">
        <title>Complete genome sequence of Corynebacterium casei LMG S-19264T (=DSM 44701T), isolated from a smear-ripened cheese.</title>
        <authorList>
            <consortium name="US DOE Joint Genome Institute (JGI-PGF)"/>
            <person name="Walter F."/>
            <person name="Albersmeier A."/>
            <person name="Kalinowski J."/>
            <person name="Ruckert C."/>
        </authorList>
    </citation>
    <scope>NUCLEOTIDE SEQUENCE</scope>
    <source>
        <strain evidence="2">CGMCC 1.15966</strain>
    </source>
</reference>
<dbReference type="Pfam" id="PF03372">
    <property type="entry name" value="Exo_endo_phos"/>
    <property type="match status" value="1"/>
</dbReference>
<evidence type="ECO:0000313" key="3">
    <source>
        <dbReference type="Proteomes" id="UP000614460"/>
    </source>
</evidence>
<organism evidence="2 3">
    <name type="scientific">Sphingobacterium cellulitidis</name>
    <dbReference type="NCBI Taxonomy" id="1768011"/>
    <lineage>
        <taxon>Bacteria</taxon>
        <taxon>Pseudomonadati</taxon>
        <taxon>Bacteroidota</taxon>
        <taxon>Sphingobacteriia</taxon>
        <taxon>Sphingobacteriales</taxon>
        <taxon>Sphingobacteriaceae</taxon>
        <taxon>Sphingobacterium</taxon>
    </lineage>
</organism>
<gene>
    <name evidence="2" type="ORF">GCM10011516_06200</name>
</gene>